<evidence type="ECO:0000256" key="5">
    <source>
        <dbReference type="ARBA" id="ARBA00022787"/>
    </source>
</evidence>
<dbReference type="GO" id="GO:0006605">
    <property type="term" value="P:protein targeting"/>
    <property type="evidence" value="ECO:0007669"/>
    <property type="project" value="InterPro"/>
</dbReference>
<evidence type="ECO:0000256" key="1">
    <source>
        <dbReference type="ARBA" id="ARBA00004572"/>
    </source>
</evidence>
<dbReference type="Gene3D" id="1.20.960.10">
    <property type="entry name" value="Mitochondrial outer membrane translocase complex, subunit Tom20 domain"/>
    <property type="match status" value="1"/>
</dbReference>
<dbReference type="AlphaFoldDB" id="A0A8R1E225"/>
<protein>
    <submittedName>
        <fullName evidence="12">Uncharacterized protein</fullName>
    </submittedName>
</protein>
<sequence length="199" mass="21725">MKRPFRCPIITTAAVVGVSAIAIALYYYFANRKKDEKCEKKESCKDSPAPAAAAAASSSSTLTVASTASEVPPSEVPSEPRKDGGKDLTVVEEYDDNDMFKFPDENVRKVCNKLFQEQMDLGEALMADEETAERGAMHLANAIALTGETEPLLKVLRKVVSPANFACIQKYIPTAEMRVNQLLQDELTIETIAENFGAN</sequence>
<dbReference type="OMA" id="FACIQKY"/>
<feature type="region of interest" description="Disordered" evidence="10">
    <location>
        <begin position="55"/>
        <end position="86"/>
    </location>
</feature>
<dbReference type="GO" id="GO:0005742">
    <property type="term" value="C:mitochondrial outer membrane translocase complex"/>
    <property type="evidence" value="ECO:0007669"/>
    <property type="project" value="InterPro"/>
</dbReference>
<dbReference type="GO" id="GO:0006886">
    <property type="term" value="P:intracellular protein transport"/>
    <property type="evidence" value="ECO:0007669"/>
    <property type="project" value="InterPro"/>
</dbReference>
<evidence type="ECO:0000256" key="10">
    <source>
        <dbReference type="SAM" id="MobiDB-lite"/>
    </source>
</evidence>
<reference evidence="13" key="1">
    <citation type="submission" date="2010-08" db="EMBL/GenBank/DDBJ databases">
        <authorList>
            <consortium name="Caenorhabditis japonica Sequencing Consortium"/>
            <person name="Wilson R.K."/>
        </authorList>
    </citation>
    <scope>NUCLEOTIDE SEQUENCE [LARGE SCALE GENOMIC DNA]</scope>
    <source>
        <strain evidence="13">DF5081</strain>
    </source>
</reference>
<evidence type="ECO:0000256" key="11">
    <source>
        <dbReference type="SAM" id="Phobius"/>
    </source>
</evidence>
<dbReference type="GO" id="GO:0030943">
    <property type="term" value="F:mitochondrion targeting sequence binding"/>
    <property type="evidence" value="ECO:0007669"/>
    <property type="project" value="TreeGrafter"/>
</dbReference>
<dbReference type="GO" id="GO:0016031">
    <property type="term" value="P:tRNA import into mitochondrion"/>
    <property type="evidence" value="ECO:0007669"/>
    <property type="project" value="TreeGrafter"/>
</dbReference>
<evidence type="ECO:0000256" key="7">
    <source>
        <dbReference type="ARBA" id="ARBA00022989"/>
    </source>
</evidence>
<evidence type="ECO:0000256" key="9">
    <source>
        <dbReference type="ARBA" id="ARBA00023136"/>
    </source>
</evidence>
<evidence type="ECO:0000313" key="13">
    <source>
        <dbReference type="Proteomes" id="UP000005237"/>
    </source>
</evidence>
<name>A0A8R1E225_CAEJA</name>
<evidence type="ECO:0000256" key="3">
    <source>
        <dbReference type="ARBA" id="ARBA00022448"/>
    </source>
</evidence>
<organism evidence="12 13">
    <name type="scientific">Caenorhabditis japonica</name>
    <dbReference type="NCBI Taxonomy" id="281687"/>
    <lineage>
        <taxon>Eukaryota</taxon>
        <taxon>Metazoa</taxon>
        <taxon>Ecdysozoa</taxon>
        <taxon>Nematoda</taxon>
        <taxon>Chromadorea</taxon>
        <taxon>Rhabditida</taxon>
        <taxon>Rhabditina</taxon>
        <taxon>Rhabditomorpha</taxon>
        <taxon>Rhabditoidea</taxon>
        <taxon>Rhabditidae</taxon>
        <taxon>Peloderinae</taxon>
        <taxon>Caenorhabditis</taxon>
    </lineage>
</organism>
<dbReference type="SUPFAM" id="SSF47157">
    <property type="entry name" value="Mitochondrial import receptor subunit Tom20"/>
    <property type="match status" value="1"/>
</dbReference>
<keyword evidence="4 11" id="KW-0812">Transmembrane</keyword>
<dbReference type="Proteomes" id="UP000005237">
    <property type="component" value="Unassembled WGS sequence"/>
</dbReference>
<proteinExistence type="inferred from homology"/>
<dbReference type="InterPro" id="IPR002056">
    <property type="entry name" value="MAS20"/>
</dbReference>
<keyword evidence="13" id="KW-1185">Reference proteome</keyword>
<dbReference type="EnsemblMetazoa" id="CJA19467.1">
    <property type="protein sequence ID" value="CJA19467.1"/>
    <property type="gene ID" value="WBGene00138670"/>
</dbReference>
<keyword evidence="3" id="KW-0813">Transport</keyword>
<keyword evidence="7 11" id="KW-1133">Transmembrane helix</keyword>
<evidence type="ECO:0000256" key="6">
    <source>
        <dbReference type="ARBA" id="ARBA00022927"/>
    </source>
</evidence>
<comment type="subcellular location">
    <subcellularLocation>
        <location evidence="1">Mitochondrion outer membrane</location>
        <topology evidence="1">Single-pass membrane protein</topology>
    </subcellularLocation>
</comment>
<dbReference type="InterPro" id="IPR023392">
    <property type="entry name" value="Tom20_dom_sf"/>
</dbReference>
<reference evidence="12" key="2">
    <citation type="submission" date="2022-06" db="UniProtKB">
        <authorList>
            <consortium name="EnsemblMetazoa"/>
        </authorList>
    </citation>
    <scope>IDENTIFICATION</scope>
    <source>
        <strain evidence="12">DF5081</strain>
    </source>
</reference>
<evidence type="ECO:0000313" key="12">
    <source>
        <dbReference type="EnsemblMetazoa" id="CJA19467.1"/>
    </source>
</evidence>
<dbReference type="PANTHER" id="PTHR12430:SF0">
    <property type="entry name" value="TRANSLOCASE OF OUTER MITOCHONDRIAL MEMBRANE 20"/>
    <property type="match status" value="1"/>
</dbReference>
<evidence type="ECO:0000256" key="8">
    <source>
        <dbReference type="ARBA" id="ARBA00023128"/>
    </source>
</evidence>
<accession>A0A8R1E225</accession>
<keyword evidence="6" id="KW-0653">Protein transport</keyword>
<dbReference type="GO" id="GO:0030150">
    <property type="term" value="P:protein import into mitochondrial matrix"/>
    <property type="evidence" value="ECO:0007669"/>
    <property type="project" value="TreeGrafter"/>
</dbReference>
<keyword evidence="9 11" id="KW-0472">Membrane</keyword>
<keyword evidence="5" id="KW-1000">Mitochondrion outer membrane</keyword>
<feature type="compositionally biased region" description="Low complexity" evidence="10">
    <location>
        <begin position="55"/>
        <end position="77"/>
    </location>
</feature>
<evidence type="ECO:0000256" key="2">
    <source>
        <dbReference type="ARBA" id="ARBA00005792"/>
    </source>
</evidence>
<feature type="transmembrane region" description="Helical" evidence="11">
    <location>
        <begin position="7"/>
        <end position="29"/>
    </location>
</feature>
<dbReference type="GO" id="GO:0008320">
    <property type="term" value="F:protein transmembrane transporter activity"/>
    <property type="evidence" value="ECO:0007669"/>
    <property type="project" value="TreeGrafter"/>
</dbReference>
<comment type="similarity">
    <text evidence="2">Belongs to the Tom20 family.</text>
</comment>
<evidence type="ECO:0000256" key="4">
    <source>
        <dbReference type="ARBA" id="ARBA00022692"/>
    </source>
</evidence>
<keyword evidence="8" id="KW-0496">Mitochondrion</keyword>
<dbReference type="Pfam" id="PF02064">
    <property type="entry name" value="MAS20"/>
    <property type="match status" value="1"/>
</dbReference>
<dbReference type="PANTHER" id="PTHR12430">
    <property type="entry name" value="MITOCHONDRIAL IMPORT RECEPTOR SUBUNIT TOM20"/>
    <property type="match status" value="1"/>
</dbReference>